<accession>A0A1Z4N047</accession>
<gene>
    <name evidence="2" type="ORF">NIES37_30630</name>
</gene>
<protein>
    <recommendedName>
        <fullName evidence="1">ATP-grasp domain-containing protein</fullName>
    </recommendedName>
</protein>
<dbReference type="Pfam" id="PF14243">
    <property type="entry name" value="R2K_3"/>
    <property type="match status" value="1"/>
</dbReference>
<evidence type="ECO:0000259" key="1">
    <source>
        <dbReference type="Pfam" id="PF14243"/>
    </source>
</evidence>
<dbReference type="KEGG" id="ttq:NIES37_30630"/>
<dbReference type="AlphaFoldDB" id="A0A1Z4N047"/>
<feature type="domain" description="ATP-grasp" evidence="1">
    <location>
        <begin position="150"/>
        <end position="273"/>
    </location>
</feature>
<dbReference type="RefSeq" id="WP_096576970.1">
    <property type="nucleotide sequence ID" value="NZ_CAWNJS010000001.1"/>
</dbReference>
<evidence type="ECO:0000313" key="3">
    <source>
        <dbReference type="Proteomes" id="UP000218785"/>
    </source>
</evidence>
<reference evidence="2 3" key="1">
    <citation type="submission" date="2017-06" db="EMBL/GenBank/DDBJ databases">
        <title>Genome sequencing of cyanobaciteial culture collection at National Institute for Environmental Studies (NIES).</title>
        <authorList>
            <person name="Hirose Y."/>
            <person name="Shimura Y."/>
            <person name="Fujisawa T."/>
            <person name="Nakamura Y."/>
            <person name="Kawachi M."/>
        </authorList>
    </citation>
    <scope>NUCLEOTIDE SEQUENCE [LARGE SCALE GENOMIC DNA]</scope>
    <source>
        <strain evidence="2 3">NIES-37</strain>
    </source>
</reference>
<evidence type="ECO:0000313" key="2">
    <source>
        <dbReference type="EMBL" id="BAY99084.1"/>
    </source>
</evidence>
<name>A0A1Z4N047_9CYAN</name>
<proteinExistence type="predicted"/>
<keyword evidence="3" id="KW-1185">Reference proteome</keyword>
<sequence length="287" mass="32841">MFRVNPDNLDLILLEEAVWVLVGEVNLPSYDFSLSQFFACRRPWNRPEQITAIGRFGAVTNYDELYQQLAADGIFLVHSPEQHLLASELPRWYPLLEGLTPKSFWFSEPPDIAILEQTIGLPLFLKGSRQTSRHKAALSIIRSSEDYYRAIKAYKEDPILHYQDLVCREFVQLRPVPSELTEKIPASFEFRSFWWQGQCVGAAQYWSTSYDWNQQEQKAALLVASEAAMRLNLPFVVIDVAQTITGEWIVIECNDGQESGYAAISPFTLWQNLIAQEKGLFGNKKLG</sequence>
<dbReference type="Proteomes" id="UP000218785">
    <property type="component" value="Chromosome"/>
</dbReference>
<organism evidence="2 3">
    <name type="scientific">Tolypothrix tenuis PCC 7101</name>
    <dbReference type="NCBI Taxonomy" id="231146"/>
    <lineage>
        <taxon>Bacteria</taxon>
        <taxon>Bacillati</taxon>
        <taxon>Cyanobacteriota</taxon>
        <taxon>Cyanophyceae</taxon>
        <taxon>Nostocales</taxon>
        <taxon>Tolypothrichaceae</taxon>
        <taxon>Tolypothrix</taxon>
    </lineage>
</organism>
<dbReference type="EMBL" id="AP018248">
    <property type="protein sequence ID" value="BAY99084.1"/>
    <property type="molecule type" value="Genomic_DNA"/>
</dbReference>
<dbReference type="InterPro" id="IPR025643">
    <property type="entry name" value="R2K_3"/>
</dbReference>